<dbReference type="GO" id="GO:0016020">
    <property type="term" value="C:membrane"/>
    <property type="evidence" value="ECO:0007669"/>
    <property type="project" value="TreeGrafter"/>
</dbReference>
<dbReference type="InterPro" id="IPR036392">
    <property type="entry name" value="PLAT/LH2_dom_sf"/>
</dbReference>
<dbReference type="AlphaFoldDB" id="A0A5B0B136"/>
<evidence type="ECO:0000313" key="4">
    <source>
        <dbReference type="Proteomes" id="UP000324965"/>
    </source>
</evidence>
<dbReference type="GO" id="GO:0050982">
    <property type="term" value="P:detection of mechanical stimulus"/>
    <property type="evidence" value="ECO:0007669"/>
    <property type="project" value="TreeGrafter"/>
</dbReference>
<proteinExistence type="predicted"/>
<feature type="compositionally biased region" description="Basic and acidic residues" evidence="1">
    <location>
        <begin position="1"/>
        <end position="10"/>
    </location>
</feature>
<dbReference type="SUPFAM" id="SSF49723">
    <property type="entry name" value="Lipase/lipooxygenase domain (PLAT/LH2 domain)"/>
    <property type="match status" value="1"/>
</dbReference>
<protein>
    <recommendedName>
        <fullName evidence="2">PLAT domain-containing protein</fullName>
    </recommendedName>
</protein>
<dbReference type="Proteomes" id="UP000324965">
    <property type="component" value="Unassembled WGS sequence"/>
</dbReference>
<organism evidence="3 4">
    <name type="scientific">Streptomyces apricus</name>
    <dbReference type="NCBI Taxonomy" id="1828112"/>
    <lineage>
        <taxon>Bacteria</taxon>
        <taxon>Bacillati</taxon>
        <taxon>Actinomycetota</taxon>
        <taxon>Actinomycetes</taxon>
        <taxon>Kitasatosporales</taxon>
        <taxon>Streptomycetaceae</taxon>
        <taxon>Streptomyces</taxon>
    </lineage>
</organism>
<keyword evidence="4" id="KW-1185">Reference proteome</keyword>
<comment type="caution">
    <text evidence="3">The sequence shown here is derived from an EMBL/GenBank/DDBJ whole genome shotgun (WGS) entry which is preliminary data.</text>
</comment>
<feature type="domain" description="PLAT" evidence="2">
    <location>
        <begin position="1"/>
        <end position="108"/>
    </location>
</feature>
<dbReference type="EMBL" id="VDFC01000040">
    <property type="protein sequence ID" value="KAA0935507.1"/>
    <property type="molecule type" value="Genomic_DNA"/>
</dbReference>
<dbReference type="GO" id="GO:0005262">
    <property type="term" value="F:calcium channel activity"/>
    <property type="evidence" value="ECO:0007669"/>
    <property type="project" value="TreeGrafter"/>
</dbReference>
<evidence type="ECO:0000259" key="2">
    <source>
        <dbReference type="PROSITE" id="PS50095"/>
    </source>
</evidence>
<dbReference type="Pfam" id="PF01477">
    <property type="entry name" value="PLAT"/>
    <property type="match status" value="1"/>
</dbReference>
<evidence type="ECO:0000256" key="1">
    <source>
        <dbReference type="SAM" id="MobiDB-lite"/>
    </source>
</evidence>
<feature type="region of interest" description="Disordered" evidence="1">
    <location>
        <begin position="1"/>
        <end position="48"/>
    </location>
</feature>
<dbReference type="PANTHER" id="PTHR10877">
    <property type="entry name" value="POLYCYSTIN FAMILY MEMBER"/>
    <property type="match status" value="1"/>
</dbReference>
<evidence type="ECO:0000313" key="3">
    <source>
        <dbReference type="EMBL" id="KAA0935507.1"/>
    </source>
</evidence>
<dbReference type="InterPro" id="IPR051223">
    <property type="entry name" value="Polycystin"/>
</dbReference>
<gene>
    <name evidence="3" type="ORF">FGF04_15715</name>
</gene>
<reference evidence="3 4" key="1">
    <citation type="submission" date="2019-05" db="EMBL/GenBank/DDBJ databases">
        <authorList>
            <person name="Hariharan J."/>
            <person name="Choudoir M.J."/>
            <person name="Diebold P."/>
            <person name="Panke-Buisse K."/>
            <person name="Buckley D.H."/>
        </authorList>
    </citation>
    <scope>NUCLEOTIDE SEQUENCE [LARGE SCALE GENOMIC DNA]</scope>
    <source>
        <strain evidence="3 4">SUN51</strain>
    </source>
</reference>
<dbReference type="PANTHER" id="PTHR10877:SF183">
    <property type="entry name" value="AT14535P-RELATED"/>
    <property type="match status" value="1"/>
</dbReference>
<sequence>MEDPPRLPPERRRRSPRHARHRPPAQPRPRRVTQKPAGHRACRRSFTGQPLGGLQKIRIRHDDTGRRPGWFLERIIIRNEETDQEWSFPCSLWLASDESDEQTDRILDLA</sequence>
<dbReference type="InterPro" id="IPR001024">
    <property type="entry name" value="PLAT/LH2_dom"/>
</dbReference>
<accession>A0A5B0B136</accession>
<name>A0A5B0B136_9ACTN</name>
<dbReference type="Gene3D" id="2.60.60.20">
    <property type="entry name" value="PLAT/LH2 domain"/>
    <property type="match status" value="1"/>
</dbReference>
<dbReference type="OrthoDB" id="4306975at2"/>
<dbReference type="PROSITE" id="PS50095">
    <property type="entry name" value="PLAT"/>
    <property type="match status" value="1"/>
</dbReference>
<feature type="compositionally biased region" description="Basic residues" evidence="1">
    <location>
        <begin position="11"/>
        <end position="43"/>
    </location>
</feature>